<dbReference type="InterPro" id="IPR009081">
    <property type="entry name" value="PP-bd_ACP"/>
</dbReference>
<dbReference type="InterPro" id="IPR023213">
    <property type="entry name" value="CAT-like_dom_sf"/>
</dbReference>
<dbReference type="SUPFAM" id="SSF47336">
    <property type="entry name" value="ACP-like"/>
    <property type="match status" value="1"/>
</dbReference>
<dbReference type="Proteomes" id="UP001501251">
    <property type="component" value="Unassembled WGS sequence"/>
</dbReference>
<dbReference type="InterPro" id="IPR006162">
    <property type="entry name" value="Ppantetheine_attach_site"/>
</dbReference>
<gene>
    <name evidence="7" type="ORF">GCM10022252_33360</name>
</gene>
<feature type="compositionally biased region" description="Low complexity" evidence="5">
    <location>
        <begin position="661"/>
        <end position="673"/>
    </location>
</feature>
<dbReference type="CDD" id="cd05930">
    <property type="entry name" value="A_NRPS"/>
    <property type="match status" value="1"/>
</dbReference>
<dbReference type="Pfam" id="PF00501">
    <property type="entry name" value="AMP-binding"/>
    <property type="match status" value="1"/>
</dbReference>
<sequence length="1626" mass="170985">MPTARRDPAAPIPLTPAQARLWFLDRAGPGGASYVCWTFQRLTGPLDADALRAAFTAVVGRHEALRLVIVEGPAQVVRESGPELRVVDAPDEERARDIARDVLSRRFTLDGAPLHRAVLIRLAADEHILSWCLHHIVCDAPSLGILEEDLWAHYRVLVDGEEPPGPVSAQFPDYAAWLAGQDEAGREAGLAHWREHLSGAPAVTTLPQDRARPREPVLGGARRSLRLPADLVADLYALVKARRVTPFVIAMSAMTATLARHSDEEDVVVGTALVDRHLIELEGSVGCYINLIPVRTDLRADPTLAELLRAVRGSVIRGLGHQATPFEEIADLAGAPRDLHRNPVFQTLLVMGQGGGSAERAANITVETWELDESSPGARFDLTLVVSTSDRGIELHADYSADLYDEDTVDRFLRHVVVFLSAFTITPDLRVWEIPLHDEAHHPAPPDALYGGSSRGERSLDEDTSGGGPSGSERSLNGASDGGLPGGERSLNGTSGGAPEPRDPRPAGDFTAVHDLIARWAAEAPAAPALVSEAGTIGYGELERRSARLAARLREAGAGRESVVAVVLPNGGDAVVALLAALRAGAAYLPLSPADPPDRIAGILLEAGAVAAVTSEGHRDALAGYPGAVLTVGASGEAGDVEDGGADGEHGATRRSGRLAGDLGHPGDPADLGDLGGFGDPGDPDGTGGLGAVPPAGPEDLAYVIYTSGSTGRPKGVMVTHGTLARLTESFRVVHGFGPGGRVLMLPPLTFDASVGDVFPALCSGAAVVLHPDPALLDGPELVRFCARHGVTAVDTAASLWRGWVAALAPGAVPSDWPVTTMMVGGERVPLWAVRAWAAATGGRVELFNHYGPTEATVCATVHRTRDGAEAAGREHLPIGRPLPHVRAYVLDRRGGLAPTGTPGELHLGGDCLARGYVARPEETEARFVRDPHAGREGARMYRTGDLARYLSDGTLEFLGRADRQLKVNGYRIEPAEVESAVVAHPGVRDAAVVASPEGDRLIGYVAPRTADSEELRGFLRERLPRHMVPAVLVPLDEIPRTPHGKIDTGRLPAASRDAPGHVPPRGPLETALAGVWARILGVPRVGRHDNFFALGGSSLLAARVLGEVREEAGVEISLGGLFEAADLAEFAASAATPEPALGDDDLRALAVLPDDVRDALGSTCGVQEDARGVSGVPGDASGTSGPVSGVPGDERDASGVPEDASGMSGGRGNAHGVSRFVSGGRGAPGPIGSAPGGTAAKWPGRVLLTGATGLLGAHLLAELLDRGVPEVMCLVRAGDERAAAGRVREVLTRYGLWRPGYRERVTGLAGDLAAPRLGLEPDVYDAVAEGSDLICHTGRVVNFVQPYRMLGPVNVGGTVEMVRLAAHVRPTPLHTVSTLGVYLGWTGRDRPITEDEAPDDPAGLGSPYYQSRWVADAAAREAREHGLPVTVHRPARVGGHSLTGRGDPGDYFNRLLATFVQLRMVPDIPVTEDVIPVDHLAEALAARLLDPKSAGRDFHYFDAEGITYRQMAAALLDHGYDVERVSWERWRAEILRRSAEGEPVAMGPFAADLGEEPPGPRGPRFDCSFTCPPPGPALIGRYLAFLETSPGALPEAPPGTFTGAGTSAETLAGTSSETHEEGGLR</sequence>
<dbReference type="Gene3D" id="3.40.50.720">
    <property type="entry name" value="NAD(P)-binding Rossmann-like Domain"/>
    <property type="match status" value="1"/>
</dbReference>
<feature type="region of interest" description="Disordered" evidence="5">
    <location>
        <begin position="1169"/>
        <end position="1213"/>
    </location>
</feature>
<dbReference type="NCBIfam" id="TIGR01733">
    <property type="entry name" value="AA-adenyl-dom"/>
    <property type="match status" value="1"/>
</dbReference>
<dbReference type="PRINTS" id="PR00154">
    <property type="entry name" value="AMPBINDING"/>
</dbReference>
<dbReference type="PROSITE" id="PS00012">
    <property type="entry name" value="PHOSPHOPANTETHEINE"/>
    <property type="match status" value="1"/>
</dbReference>
<dbReference type="SUPFAM" id="SSF51735">
    <property type="entry name" value="NAD(P)-binding Rossmann-fold domains"/>
    <property type="match status" value="1"/>
</dbReference>
<feature type="compositionally biased region" description="Low complexity" evidence="5">
    <location>
        <begin position="1182"/>
        <end position="1192"/>
    </location>
</feature>
<dbReference type="EMBL" id="BAABAQ010000005">
    <property type="protein sequence ID" value="GAA4192249.1"/>
    <property type="molecule type" value="Genomic_DNA"/>
</dbReference>
<dbReference type="InterPro" id="IPR010080">
    <property type="entry name" value="Thioester_reductase-like_dom"/>
</dbReference>
<keyword evidence="8" id="KW-1185">Reference proteome</keyword>
<protein>
    <recommendedName>
        <fullName evidence="6">Carrier domain-containing protein</fullName>
    </recommendedName>
</protein>
<reference evidence="8" key="1">
    <citation type="journal article" date="2019" name="Int. J. Syst. Evol. Microbiol.">
        <title>The Global Catalogue of Microorganisms (GCM) 10K type strain sequencing project: providing services to taxonomists for standard genome sequencing and annotation.</title>
        <authorList>
            <consortium name="The Broad Institute Genomics Platform"/>
            <consortium name="The Broad Institute Genome Sequencing Center for Infectious Disease"/>
            <person name="Wu L."/>
            <person name="Ma J."/>
        </authorList>
    </citation>
    <scope>NUCLEOTIDE SEQUENCE [LARGE SCALE GENOMIC DNA]</scope>
    <source>
        <strain evidence="8">JCM 17388</strain>
    </source>
</reference>
<evidence type="ECO:0000313" key="7">
    <source>
        <dbReference type="EMBL" id="GAA4192249.1"/>
    </source>
</evidence>
<comment type="cofactor">
    <cofactor evidence="1">
        <name>pantetheine 4'-phosphate</name>
        <dbReference type="ChEBI" id="CHEBI:47942"/>
    </cofactor>
</comment>
<name>A0ABP8AWN1_9ACTN</name>
<dbReference type="InterPro" id="IPR010071">
    <property type="entry name" value="AA_adenyl_dom"/>
</dbReference>
<feature type="region of interest" description="Disordered" evidence="5">
    <location>
        <begin position="443"/>
        <end position="509"/>
    </location>
</feature>
<keyword evidence="3" id="KW-0597">Phosphoprotein</keyword>
<evidence type="ECO:0000256" key="4">
    <source>
        <dbReference type="ARBA" id="ARBA00022598"/>
    </source>
</evidence>
<dbReference type="InterPro" id="IPR029058">
    <property type="entry name" value="AB_hydrolase_fold"/>
</dbReference>
<organism evidence="7 8">
    <name type="scientific">Streptosporangium oxazolinicum</name>
    <dbReference type="NCBI Taxonomy" id="909287"/>
    <lineage>
        <taxon>Bacteria</taxon>
        <taxon>Bacillati</taxon>
        <taxon>Actinomycetota</taxon>
        <taxon>Actinomycetes</taxon>
        <taxon>Streptosporangiales</taxon>
        <taxon>Streptosporangiaceae</taxon>
        <taxon>Streptosporangium</taxon>
    </lineage>
</organism>
<evidence type="ECO:0000256" key="1">
    <source>
        <dbReference type="ARBA" id="ARBA00001957"/>
    </source>
</evidence>
<dbReference type="NCBIfam" id="TIGR01746">
    <property type="entry name" value="Thioester-redct"/>
    <property type="match status" value="1"/>
</dbReference>
<feature type="compositionally biased region" description="Polar residues" evidence="5">
    <location>
        <begin position="1604"/>
        <end position="1617"/>
    </location>
</feature>
<feature type="compositionally biased region" description="Gly residues" evidence="5">
    <location>
        <begin position="674"/>
        <end position="689"/>
    </location>
</feature>
<accession>A0ABP8AWN1</accession>
<evidence type="ECO:0000256" key="2">
    <source>
        <dbReference type="ARBA" id="ARBA00022450"/>
    </source>
</evidence>
<dbReference type="Pfam" id="PF13193">
    <property type="entry name" value="AMP-binding_C"/>
    <property type="match status" value="1"/>
</dbReference>
<dbReference type="Pfam" id="PF00550">
    <property type="entry name" value="PP-binding"/>
    <property type="match status" value="1"/>
</dbReference>
<dbReference type="Pfam" id="PF00668">
    <property type="entry name" value="Condensation"/>
    <property type="match status" value="1"/>
</dbReference>
<dbReference type="PANTHER" id="PTHR45527">
    <property type="entry name" value="NONRIBOSOMAL PEPTIDE SYNTHETASE"/>
    <property type="match status" value="1"/>
</dbReference>
<dbReference type="PROSITE" id="PS00455">
    <property type="entry name" value="AMP_BINDING"/>
    <property type="match status" value="1"/>
</dbReference>
<evidence type="ECO:0000259" key="6">
    <source>
        <dbReference type="PROSITE" id="PS50075"/>
    </source>
</evidence>
<proteinExistence type="predicted"/>
<dbReference type="Gene3D" id="3.40.50.12780">
    <property type="entry name" value="N-terminal domain of ligase-like"/>
    <property type="match status" value="2"/>
</dbReference>
<feature type="region of interest" description="Disordered" evidence="5">
    <location>
        <begin position="1594"/>
        <end position="1626"/>
    </location>
</feature>
<dbReference type="InterPro" id="IPR036291">
    <property type="entry name" value="NAD(P)-bd_dom_sf"/>
</dbReference>
<dbReference type="Gene3D" id="3.30.559.10">
    <property type="entry name" value="Chloramphenicol acetyltransferase-like domain"/>
    <property type="match status" value="1"/>
</dbReference>
<keyword evidence="2" id="KW-0596">Phosphopantetheine</keyword>
<dbReference type="InterPro" id="IPR042099">
    <property type="entry name" value="ANL_N_sf"/>
</dbReference>
<dbReference type="InterPro" id="IPR000873">
    <property type="entry name" value="AMP-dep_synth/lig_dom"/>
</dbReference>
<dbReference type="SUPFAM" id="SSF56801">
    <property type="entry name" value="Acetyl-CoA synthetase-like"/>
    <property type="match status" value="1"/>
</dbReference>
<dbReference type="InterPro" id="IPR025110">
    <property type="entry name" value="AMP-bd_C"/>
</dbReference>
<dbReference type="CDD" id="cd19531">
    <property type="entry name" value="LCL_NRPS-like"/>
    <property type="match status" value="1"/>
</dbReference>
<keyword evidence="4" id="KW-0436">Ligase</keyword>
<evidence type="ECO:0000256" key="3">
    <source>
        <dbReference type="ARBA" id="ARBA00022553"/>
    </source>
</evidence>
<dbReference type="InterPro" id="IPR001242">
    <property type="entry name" value="Condensation_dom"/>
</dbReference>
<dbReference type="InterPro" id="IPR020459">
    <property type="entry name" value="AMP-binding"/>
</dbReference>
<evidence type="ECO:0000256" key="5">
    <source>
        <dbReference type="SAM" id="MobiDB-lite"/>
    </source>
</evidence>
<evidence type="ECO:0000313" key="8">
    <source>
        <dbReference type="Proteomes" id="UP001501251"/>
    </source>
</evidence>
<dbReference type="Pfam" id="PF07993">
    <property type="entry name" value="NAD_binding_4"/>
    <property type="match status" value="1"/>
</dbReference>
<dbReference type="InterPro" id="IPR036736">
    <property type="entry name" value="ACP-like_sf"/>
</dbReference>
<dbReference type="Gene3D" id="3.30.300.30">
    <property type="match status" value="1"/>
</dbReference>
<feature type="region of interest" description="Disordered" evidence="5">
    <location>
        <begin position="636"/>
        <end position="689"/>
    </location>
</feature>
<dbReference type="PANTHER" id="PTHR45527:SF1">
    <property type="entry name" value="FATTY ACID SYNTHASE"/>
    <property type="match status" value="1"/>
</dbReference>
<dbReference type="InterPro" id="IPR013120">
    <property type="entry name" value="FAR_NAD-bd"/>
</dbReference>
<dbReference type="Gene3D" id="3.30.559.30">
    <property type="entry name" value="Nonribosomal peptide synthetase, condensation domain"/>
    <property type="match status" value="1"/>
</dbReference>
<dbReference type="Gene3D" id="3.40.50.1820">
    <property type="entry name" value="alpha/beta hydrolase"/>
    <property type="match status" value="1"/>
</dbReference>
<dbReference type="InterPro" id="IPR045851">
    <property type="entry name" value="AMP-bd_C_sf"/>
</dbReference>
<dbReference type="SUPFAM" id="SSF52777">
    <property type="entry name" value="CoA-dependent acyltransferases"/>
    <property type="match status" value="2"/>
</dbReference>
<feature type="domain" description="Carrier" evidence="6">
    <location>
        <begin position="1064"/>
        <end position="1139"/>
    </location>
</feature>
<dbReference type="InterPro" id="IPR020845">
    <property type="entry name" value="AMP-binding_CS"/>
</dbReference>
<dbReference type="PROSITE" id="PS50075">
    <property type="entry name" value="CARRIER"/>
    <property type="match status" value="1"/>
</dbReference>
<comment type="caution">
    <text evidence="7">The sequence shown here is derived from an EMBL/GenBank/DDBJ whole genome shotgun (WGS) entry which is preliminary data.</text>
</comment>